<keyword evidence="3" id="KW-1185">Reference proteome</keyword>
<dbReference type="AlphaFoldDB" id="A0A8T0PTH6"/>
<dbReference type="EMBL" id="CM029051">
    <property type="protein sequence ID" value="KAG2561364.1"/>
    <property type="molecule type" value="Genomic_DNA"/>
</dbReference>
<evidence type="ECO:0000313" key="3">
    <source>
        <dbReference type="Proteomes" id="UP000823388"/>
    </source>
</evidence>
<feature type="domain" description="R13L1/DRL21-like LRR repeat region" evidence="1">
    <location>
        <begin position="9"/>
        <end position="85"/>
    </location>
</feature>
<organism evidence="2 3">
    <name type="scientific">Panicum virgatum</name>
    <name type="common">Blackwell switchgrass</name>
    <dbReference type="NCBI Taxonomy" id="38727"/>
    <lineage>
        <taxon>Eukaryota</taxon>
        <taxon>Viridiplantae</taxon>
        <taxon>Streptophyta</taxon>
        <taxon>Embryophyta</taxon>
        <taxon>Tracheophyta</taxon>
        <taxon>Spermatophyta</taxon>
        <taxon>Magnoliopsida</taxon>
        <taxon>Liliopsida</taxon>
        <taxon>Poales</taxon>
        <taxon>Poaceae</taxon>
        <taxon>PACMAD clade</taxon>
        <taxon>Panicoideae</taxon>
        <taxon>Panicodae</taxon>
        <taxon>Paniceae</taxon>
        <taxon>Panicinae</taxon>
        <taxon>Panicum</taxon>
        <taxon>Panicum sect. Hiantes</taxon>
    </lineage>
</organism>
<evidence type="ECO:0000259" key="1">
    <source>
        <dbReference type="Pfam" id="PF25019"/>
    </source>
</evidence>
<gene>
    <name evidence="2" type="ORF">PVAP13_8KG294301</name>
</gene>
<accession>A0A8T0PTH6</accession>
<sequence>MNRTRCQVSEVERIQQVFEMLTPSSSLRYIFLEGFLGVRFPEWLCLEPEHKLPNLAHVHLNECMSCSQLPPAGQMPELLVLQIRGADSVMSIGAELLGNGVKNDVAFFTKIELLHIFEMHNLENWSLNTETLHEKMEIESRQLVLMPCLKPLFLVDCPKLRALPEDLRRIANLKRIHIEGAHNLEEVVNLPAVVWLKVKNNRSLRRIFNLSKLQDLFAQDCPVLDQANKLSSLKYLYMVDCPKAQQFIKFLRKKNKTSKYMLQHLVQMAGISFQMNLYIFRKDRTRAHQGYDAQSLDQL</sequence>
<dbReference type="InterPro" id="IPR056789">
    <property type="entry name" value="LRR_R13L1-DRL21"/>
</dbReference>
<comment type="caution">
    <text evidence="2">The sequence shown here is derived from an EMBL/GenBank/DDBJ whole genome shotgun (WGS) entry which is preliminary data.</text>
</comment>
<dbReference type="PANTHER" id="PTHR47186:SF49">
    <property type="entry name" value="NB-ARC DOMAIN-CONTAINING PROTEIN"/>
    <property type="match status" value="1"/>
</dbReference>
<reference evidence="2" key="1">
    <citation type="submission" date="2020-05" db="EMBL/GenBank/DDBJ databases">
        <title>WGS assembly of Panicum virgatum.</title>
        <authorList>
            <person name="Lovell J.T."/>
            <person name="Jenkins J."/>
            <person name="Shu S."/>
            <person name="Juenger T.E."/>
            <person name="Schmutz J."/>
        </authorList>
    </citation>
    <scope>NUCLEOTIDE SEQUENCE</scope>
    <source>
        <strain evidence="2">AP13</strain>
    </source>
</reference>
<name>A0A8T0PTH6_PANVG</name>
<dbReference type="PANTHER" id="PTHR47186">
    <property type="entry name" value="LEUCINE-RICH REPEAT-CONTAINING PROTEIN 57"/>
    <property type="match status" value="1"/>
</dbReference>
<protein>
    <recommendedName>
        <fullName evidence="1">R13L1/DRL21-like LRR repeat region domain-containing protein</fullName>
    </recommendedName>
</protein>
<evidence type="ECO:0000313" key="2">
    <source>
        <dbReference type="EMBL" id="KAG2561364.1"/>
    </source>
</evidence>
<dbReference type="Gene3D" id="3.80.10.10">
    <property type="entry name" value="Ribonuclease Inhibitor"/>
    <property type="match status" value="1"/>
</dbReference>
<proteinExistence type="predicted"/>
<dbReference type="Proteomes" id="UP000823388">
    <property type="component" value="Chromosome 8K"/>
</dbReference>
<dbReference type="Pfam" id="PF25019">
    <property type="entry name" value="LRR_R13L1-DRL21"/>
    <property type="match status" value="1"/>
</dbReference>
<dbReference type="InterPro" id="IPR032675">
    <property type="entry name" value="LRR_dom_sf"/>
</dbReference>
<dbReference type="SUPFAM" id="SSF52058">
    <property type="entry name" value="L domain-like"/>
    <property type="match status" value="1"/>
</dbReference>